<dbReference type="EMBL" id="AP017470">
    <property type="protein sequence ID" value="BBB32044.1"/>
    <property type="molecule type" value="Genomic_DNA"/>
</dbReference>
<keyword evidence="2" id="KW-1185">Reference proteome</keyword>
<dbReference type="RefSeq" id="WP_201328383.1">
    <property type="nucleotide sequence ID" value="NZ_AP017470.1"/>
</dbReference>
<accession>A0A7R6PE32</accession>
<organism evidence="1 2">
    <name type="scientific">Thermotomaculum hydrothermale</name>
    <dbReference type="NCBI Taxonomy" id="981385"/>
    <lineage>
        <taxon>Bacteria</taxon>
        <taxon>Pseudomonadati</taxon>
        <taxon>Acidobacteriota</taxon>
        <taxon>Holophagae</taxon>
        <taxon>Thermotomaculales</taxon>
        <taxon>Thermotomaculaceae</taxon>
        <taxon>Thermotomaculum</taxon>
    </lineage>
</organism>
<reference evidence="1 2" key="1">
    <citation type="journal article" date="2012" name="Extremophiles">
        <title>Thermotomaculum hydrothermale gen. nov., sp. nov., a novel heterotrophic thermophile within the phylum Acidobacteria from a deep-sea hydrothermal vent chimney in the Southern Okinawa Trough.</title>
        <authorList>
            <person name="Izumi H."/>
            <person name="Nunoura T."/>
            <person name="Miyazaki M."/>
            <person name="Mino S."/>
            <person name="Toki T."/>
            <person name="Takai K."/>
            <person name="Sako Y."/>
            <person name="Sawabe T."/>
            <person name="Nakagawa S."/>
        </authorList>
    </citation>
    <scope>NUCLEOTIDE SEQUENCE [LARGE SCALE GENOMIC DNA]</scope>
    <source>
        <strain evidence="1 2">AC55</strain>
    </source>
</reference>
<dbReference type="Proteomes" id="UP000595564">
    <property type="component" value="Chromosome"/>
</dbReference>
<name>A0A7R6PE32_9BACT</name>
<protein>
    <submittedName>
        <fullName evidence="1">Uncharacterized protein</fullName>
    </submittedName>
</protein>
<evidence type="ECO:0000313" key="1">
    <source>
        <dbReference type="EMBL" id="BBB32044.1"/>
    </source>
</evidence>
<evidence type="ECO:0000313" key="2">
    <source>
        <dbReference type="Proteomes" id="UP000595564"/>
    </source>
</evidence>
<proteinExistence type="predicted"/>
<dbReference type="AlphaFoldDB" id="A0A7R6PE32"/>
<sequence length="130" mass="15279">MKKIIILFLVLISINAFSKILIIEGNYKGFNNKILKKQWKVKLEGDSAKFFLNGKYKAKMEIKNGKIVRIEEIKKFAGKERVFIVTKPQHIKLELKANFYPFLPVFNYMNKKTIKVANTPIFKILEVKER</sequence>
<dbReference type="KEGG" id="thyd:TTHT_0450"/>
<gene>
    <name evidence="1" type="ORF">TTHT_0450</name>
</gene>